<dbReference type="GO" id="GO:0004519">
    <property type="term" value="F:endonuclease activity"/>
    <property type="evidence" value="ECO:0007669"/>
    <property type="project" value="InterPro"/>
</dbReference>
<evidence type="ECO:0000259" key="11">
    <source>
        <dbReference type="PROSITE" id="PS50819"/>
    </source>
</evidence>
<dbReference type="PROSITE" id="PS51161">
    <property type="entry name" value="ATP_CONE"/>
    <property type="match status" value="1"/>
</dbReference>
<keyword evidence="8 10" id="KW-0215">Deoxyribonucleotide synthesis</keyword>
<dbReference type="InterPro" id="IPR004860">
    <property type="entry name" value="LAGLIDADG_dom"/>
</dbReference>
<dbReference type="SUPFAM" id="SSF51294">
    <property type="entry name" value="Hedgehog/intein (Hint) domain"/>
    <property type="match status" value="1"/>
</dbReference>
<evidence type="ECO:0000256" key="8">
    <source>
        <dbReference type="ARBA" id="ARBA00023116"/>
    </source>
</evidence>
<dbReference type="InterPro" id="IPR039718">
    <property type="entry name" value="Rrm1"/>
</dbReference>
<name>A0A2K9V8I4_9VIRU</name>
<dbReference type="GO" id="GO:0004748">
    <property type="term" value="F:ribonucleoside-diphosphate reductase activity, thioredoxin disulfide as acceptor"/>
    <property type="evidence" value="ECO:0007669"/>
    <property type="project" value="UniProtKB-EC"/>
</dbReference>
<keyword evidence="2" id="KW-0021">Allosteric enzyme</keyword>
<evidence type="ECO:0000256" key="9">
    <source>
        <dbReference type="PROSITE-ProRule" id="PRU00492"/>
    </source>
</evidence>
<dbReference type="InterPro" id="IPR003587">
    <property type="entry name" value="Hint_dom_N"/>
</dbReference>
<dbReference type="SUPFAM" id="SSF55608">
    <property type="entry name" value="Homing endonucleases"/>
    <property type="match status" value="1"/>
</dbReference>
<dbReference type="InterPro" id="IPR008926">
    <property type="entry name" value="RNR_R1-su_N"/>
</dbReference>
<keyword evidence="7 10" id="KW-0560">Oxidoreductase</keyword>
<dbReference type="CDD" id="cd00081">
    <property type="entry name" value="Hint"/>
    <property type="match status" value="1"/>
</dbReference>
<dbReference type="InterPro" id="IPR006141">
    <property type="entry name" value="Intein_N"/>
</dbReference>
<dbReference type="PROSITE" id="PS50817">
    <property type="entry name" value="INTEIN_N_TER"/>
    <property type="match status" value="1"/>
</dbReference>
<evidence type="ECO:0000256" key="1">
    <source>
        <dbReference type="ARBA" id="ARBA00010406"/>
    </source>
</evidence>
<dbReference type="Pfam" id="PF00317">
    <property type="entry name" value="Ribonuc_red_lgN"/>
    <property type="match status" value="1"/>
</dbReference>
<dbReference type="Gene3D" id="3.10.28.10">
    <property type="entry name" value="Homing endonucleases"/>
    <property type="match status" value="1"/>
</dbReference>
<dbReference type="PANTHER" id="PTHR11573:SF6">
    <property type="entry name" value="RIBONUCLEOSIDE-DIPHOSPHATE REDUCTASE LARGE SUBUNIT"/>
    <property type="match status" value="1"/>
</dbReference>
<evidence type="ECO:0000313" key="13">
    <source>
        <dbReference type="EMBL" id="AUV58537.1"/>
    </source>
</evidence>
<dbReference type="InterPro" id="IPR004042">
    <property type="entry name" value="Intein_endonuc_central"/>
</dbReference>
<accession>A0A2K9V8I4</accession>
<dbReference type="GO" id="GO:0005524">
    <property type="term" value="F:ATP binding"/>
    <property type="evidence" value="ECO:0007669"/>
    <property type="project" value="UniProtKB-UniRule"/>
</dbReference>
<dbReference type="InterPro" id="IPR005144">
    <property type="entry name" value="ATP-cone_dom"/>
</dbReference>
<evidence type="ECO:0000256" key="2">
    <source>
        <dbReference type="ARBA" id="ARBA00022533"/>
    </source>
</evidence>
<dbReference type="NCBIfam" id="TIGR02506">
    <property type="entry name" value="NrdE_NrdA"/>
    <property type="match status" value="1"/>
</dbReference>
<dbReference type="InterPro" id="IPR013346">
    <property type="entry name" value="NrdE_NrdA_C"/>
</dbReference>
<comment type="similarity">
    <text evidence="1 10">Belongs to the ribonucleoside diphosphate reductase large chain family.</text>
</comment>
<dbReference type="UniPathway" id="UPA00326"/>
<comment type="function">
    <text evidence="10">Provides the precursors necessary for DNA synthesis. Catalyzes the biosynthesis of deoxyribonucleotides from the corresponding ribonucleotides.</text>
</comment>
<protein>
    <recommendedName>
        <fullName evidence="10">Ribonucleoside-diphosphate reductase</fullName>
        <ecNumber evidence="10">1.17.4.1</ecNumber>
    </recommendedName>
</protein>
<dbReference type="InterPro" id="IPR013509">
    <property type="entry name" value="RNR_lsu_N"/>
</dbReference>
<keyword evidence="6" id="KW-0651">Protein splicing</keyword>
<reference evidence="13" key="1">
    <citation type="submission" date="2018-01" db="EMBL/GenBank/DDBJ databases">
        <title>Draft genome sequence of Bandra megavirus.</title>
        <authorList>
            <person name="Chatterjee A."/>
            <person name="Yadav R."/>
            <person name="Kondabagil K."/>
        </authorList>
    </citation>
    <scope>NUCLEOTIDE SEQUENCE</scope>
    <source>
        <strain evidence="13">KK-1</strain>
    </source>
</reference>
<keyword evidence="5 9" id="KW-0067">ATP-binding</keyword>
<dbReference type="EC" id="1.17.4.1" evidence="10"/>
<dbReference type="Pfam" id="PF02867">
    <property type="entry name" value="Ribonuc_red_lgC"/>
    <property type="match status" value="1"/>
</dbReference>
<dbReference type="Gene3D" id="3.20.70.20">
    <property type="match status" value="2"/>
</dbReference>
<dbReference type="GO" id="GO:0016539">
    <property type="term" value="P:intein-mediated protein splicing"/>
    <property type="evidence" value="ECO:0007669"/>
    <property type="project" value="InterPro"/>
</dbReference>
<evidence type="ECO:0000256" key="6">
    <source>
        <dbReference type="ARBA" id="ARBA00023000"/>
    </source>
</evidence>
<evidence type="ECO:0000256" key="10">
    <source>
        <dbReference type="RuleBase" id="RU003410"/>
    </source>
</evidence>
<dbReference type="PANTHER" id="PTHR11573">
    <property type="entry name" value="RIBONUCLEOSIDE-DIPHOSPHATE REDUCTASE LARGE CHAIN"/>
    <property type="match status" value="1"/>
</dbReference>
<dbReference type="SUPFAM" id="SSF51998">
    <property type="entry name" value="PFL-like glycyl radical enzymes"/>
    <property type="match status" value="1"/>
</dbReference>
<dbReference type="InterPro" id="IPR000788">
    <property type="entry name" value="RNR_lg_C"/>
</dbReference>
<evidence type="ECO:0000259" key="12">
    <source>
        <dbReference type="PROSITE" id="PS51161"/>
    </source>
</evidence>
<dbReference type="SMART" id="SM00306">
    <property type="entry name" value="HintN"/>
    <property type="match status" value="1"/>
</dbReference>
<evidence type="ECO:0000256" key="3">
    <source>
        <dbReference type="ARBA" id="ARBA00022741"/>
    </source>
</evidence>
<keyword evidence="3 9" id="KW-0547">Nucleotide-binding</keyword>
<dbReference type="InterPro" id="IPR036844">
    <property type="entry name" value="Hint_dom_sf"/>
</dbReference>
<feature type="domain" description="ATP-cone" evidence="12">
    <location>
        <begin position="76"/>
        <end position="166"/>
    </location>
</feature>
<dbReference type="NCBIfam" id="TIGR01445">
    <property type="entry name" value="intein_Nterm"/>
    <property type="match status" value="1"/>
</dbReference>
<evidence type="ECO:0000256" key="5">
    <source>
        <dbReference type="ARBA" id="ARBA00022840"/>
    </source>
</evidence>
<dbReference type="GO" id="GO:0009263">
    <property type="term" value="P:deoxyribonucleotide biosynthetic process"/>
    <property type="evidence" value="ECO:0007669"/>
    <property type="project" value="UniProtKB-KW"/>
</dbReference>
<sequence>MVNGSKKLIFINIYKKSFIVLNNIYMNFKFSKNNQTLNEELKTQNIKQSIHKHQDIHSDVIVDNVNNNTNNNDENLKIIIDGNIMPLYRGIIKQYIESISQKMEINDIDIDAIVNNVYPKLKDINTLDDIQNQIIASSSEMMIDHYNYPKIATWILINNLHEHTHDDYFHVVSELHNNINKNGIHAPIVSDGFYKFVKKNRDEINKHINYQLDYGFSIFGFRTLEQSYLKKVKGIIIERPQHLFMRVAIAIHYRNNDLNRIFETYEMLSQGYFTHATPTLFNAGTTHEQLSSCFLLGIKDDMGAIGDCWKDCAMISKYAGGIGVNVSNIRADGSYINSTQGTASGLRVLTVFNNISRYANQGGKRAGSFAIYIEPWHADIYFFLDLKKNTGAETERARDLFLGLMINDIFIERVREDGVWSLMCPSECPNIVGKYGTEFNEAYLSYEKLGKYMKQISARDLWFKIMETQIETGVPYIVFKDAVNYKSNQINIGVINGSNLCVTGDTMILTSKGYQTIKSLENKKVDVWNGEEFSNVTVKKTGINQEIMQIEFSNGSIIKCTPYHKFYLPSGSKNKTMIKTEAKKLNIGDKLIRTSYPIIKKGSDKFKYPYTHGLFTADGTYSKSKLDEKQCSFNQLPGEKYCKRHIDHHQIINKHIILDENKCQASSYCKHPMISLYDEKKKLLKYLNYPDYNNLNENGNKITVNLYHDIAEKYIVPINYNINIKLKWLAGLLDGDGCVIKNGDNISLQIASVNKDLLNDVKYMLQTLGCDPKVSLASDRNECLLPDGKGSKKLYKVNTVYRLLINSNDTYNLINLGLKTHRLDLAEVNKPQRLASHFIKVTGIKKLKNLKTTYCFTEPKRNMGIFNGIITGNCSEIVEYSSADEYATCNLSSICLPRFIIHKNGVPEFDYDMLRKVSGIMTRNLNNVIDINFYPVDKTRVSNIKHRPIGVGVQGVADVFAIFKTPFDSELARDLNRKIFETIYFGCLEESMKLSKEFGAYKTFIGSPLSKGKFQFDLWNLSSDKLSGMWDWDSLMIDIQKYGVRNSLTTTCMPTASTSQIMGYNECIEPFTENIYSRSTLAGDYYVINKYLVQDLIDLGLWNSDMIDLIKYYRGSISKIPTIPQHIKDIYRTVWEIPQKSIIEMAAERAPFIDQTQSMNIFIESPSFAKLNSCLLYAHKLGLKTGMYYLRSKAATSADQFGIDIDKIKEIETRNNIILEKIENIEVDEPIELKPCQYIPKHLRKPGDCISCSS</sequence>
<dbReference type="InterPro" id="IPR027434">
    <property type="entry name" value="Homing_endonucl"/>
</dbReference>
<feature type="domain" description="DOD-type homing endonuclease" evidence="11">
    <location>
        <begin position="729"/>
        <end position="770"/>
    </location>
</feature>
<dbReference type="EMBL" id="MG779347">
    <property type="protein sequence ID" value="AUV58537.1"/>
    <property type="molecule type" value="Genomic_DNA"/>
</dbReference>
<keyword evidence="4" id="KW-0068">Autocatalytic cleavage</keyword>
<evidence type="ECO:0000256" key="4">
    <source>
        <dbReference type="ARBA" id="ARBA00022813"/>
    </source>
</evidence>
<proteinExistence type="inferred from homology"/>
<comment type="catalytic activity">
    <reaction evidence="10">
        <text>a 2'-deoxyribonucleoside 5'-diphosphate + [thioredoxin]-disulfide + H2O = a ribonucleoside 5'-diphosphate + [thioredoxin]-dithiol</text>
        <dbReference type="Rhea" id="RHEA:23252"/>
        <dbReference type="Rhea" id="RHEA-COMP:10698"/>
        <dbReference type="Rhea" id="RHEA-COMP:10700"/>
        <dbReference type="ChEBI" id="CHEBI:15377"/>
        <dbReference type="ChEBI" id="CHEBI:29950"/>
        <dbReference type="ChEBI" id="CHEBI:50058"/>
        <dbReference type="ChEBI" id="CHEBI:57930"/>
        <dbReference type="ChEBI" id="CHEBI:73316"/>
        <dbReference type="EC" id="1.17.4.1"/>
    </reaction>
</comment>
<dbReference type="Pfam" id="PF14528">
    <property type="entry name" value="LAGLIDADG_3"/>
    <property type="match status" value="1"/>
</dbReference>
<organism evidence="13">
    <name type="scientific">Bandra megavirus</name>
    <dbReference type="NCBI Taxonomy" id="2071566"/>
    <lineage>
        <taxon>Viruses</taxon>
        <taxon>Varidnaviria</taxon>
        <taxon>Bamfordvirae</taxon>
        <taxon>Nucleocytoviricota</taxon>
        <taxon>Megaviricetes</taxon>
        <taxon>Imitervirales</taxon>
        <taxon>Mimiviridae</taxon>
        <taxon>Megamimivirinae</taxon>
        <taxon>Megavirus</taxon>
    </lineage>
</organism>
<dbReference type="SUPFAM" id="SSF48168">
    <property type="entry name" value="R1 subunit of ribonucleotide reductase, N-terminal domain"/>
    <property type="match status" value="1"/>
</dbReference>
<dbReference type="PROSITE" id="PS50819">
    <property type="entry name" value="INTEIN_ENDONUCLEASE"/>
    <property type="match status" value="1"/>
</dbReference>
<evidence type="ECO:0000256" key="7">
    <source>
        <dbReference type="ARBA" id="ARBA00023002"/>
    </source>
</evidence>